<gene>
    <name evidence="2" type="ORF">SYNPS1DRAFT_15227</name>
</gene>
<evidence type="ECO:0000313" key="2">
    <source>
        <dbReference type="EMBL" id="RKP25741.1"/>
    </source>
</evidence>
<dbReference type="GO" id="GO:0016787">
    <property type="term" value="F:hydrolase activity"/>
    <property type="evidence" value="ECO:0007669"/>
    <property type="project" value="UniProtKB-KW"/>
</dbReference>
<dbReference type="SUPFAM" id="SSF53474">
    <property type="entry name" value="alpha/beta-Hydrolases"/>
    <property type="match status" value="1"/>
</dbReference>
<organism evidence="2 3">
    <name type="scientific">Syncephalis pseudoplumigaleata</name>
    <dbReference type="NCBI Taxonomy" id="1712513"/>
    <lineage>
        <taxon>Eukaryota</taxon>
        <taxon>Fungi</taxon>
        <taxon>Fungi incertae sedis</taxon>
        <taxon>Zoopagomycota</taxon>
        <taxon>Zoopagomycotina</taxon>
        <taxon>Zoopagomycetes</taxon>
        <taxon>Zoopagales</taxon>
        <taxon>Piptocephalidaceae</taxon>
        <taxon>Syncephalis</taxon>
    </lineage>
</organism>
<name>A0A4P9Z1V6_9FUNG</name>
<dbReference type="Gene3D" id="3.40.50.1820">
    <property type="entry name" value="alpha/beta hydrolase"/>
    <property type="match status" value="1"/>
</dbReference>
<sequence length="336" mass="37557">MLHQVEQLKSHRFRPGYNSAVSCLRLNVEPFSAKHRPLAFYMVGDRTYGDAYAYAYAYAASQVGHRHADVGLRGDRSADVSYWYRPATKEACAARHRSATAPYPIVFIHGLGMGLMSYLAFIAKICYANGARDVPVYLLDMPYLGMRLLAQAPSIPETACAVKAALHRHGHRRAVFIGHSFGSAVVAGLCRAMPKAVAGVVLVDPICFLLLEAAVAWRFVRRVPVRANERFVEFFVSRELFTSYFISRQFHWYHAILWAEELPSNGATTAVYLSEADLLVPSAQVAAYLKRRNIPHQMMPGDHAQFLLNPRWENEIVSQALAFARADVATSHAIMN</sequence>
<keyword evidence="2" id="KW-0378">Hydrolase</keyword>
<dbReference type="InterPro" id="IPR000073">
    <property type="entry name" value="AB_hydrolase_1"/>
</dbReference>
<dbReference type="Proteomes" id="UP000278143">
    <property type="component" value="Unassembled WGS sequence"/>
</dbReference>
<evidence type="ECO:0000259" key="1">
    <source>
        <dbReference type="Pfam" id="PF12697"/>
    </source>
</evidence>
<protein>
    <submittedName>
        <fullName evidence="2">Alpha/Beta hydrolase protein</fullName>
    </submittedName>
</protein>
<dbReference type="OrthoDB" id="6431331at2759"/>
<dbReference type="Pfam" id="PF12697">
    <property type="entry name" value="Abhydrolase_6"/>
    <property type="match status" value="1"/>
</dbReference>
<feature type="domain" description="AB hydrolase-1" evidence="1">
    <location>
        <begin position="105"/>
        <end position="307"/>
    </location>
</feature>
<dbReference type="EMBL" id="KZ989634">
    <property type="protein sequence ID" value="RKP25741.1"/>
    <property type="molecule type" value="Genomic_DNA"/>
</dbReference>
<dbReference type="InterPro" id="IPR029058">
    <property type="entry name" value="AB_hydrolase_fold"/>
</dbReference>
<reference evidence="3" key="1">
    <citation type="journal article" date="2018" name="Nat. Microbiol.">
        <title>Leveraging single-cell genomics to expand the fungal tree of life.</title>
        <authorList>
            <person name="Ahrendt S.R."/>
            <person name="Quandt C.A."/>
            <person name="Ciobanu D."/>
            <person name="Clum A."/>
            <person name="Salamov A."/>
            <person name="Andreopoulos B."/>
            <person name="Cheng J.F."/>
            <person name="Woyke T."/>
            <person name="Pelin A."/>
            <person name="Henrissat B."/>
            <person name="Reynolds N.K."/>
            <person name="Benny G.L."/>
            <person name="Smith M.E."/>
            <person name="James T.Y."/>
            <person name="Grigoriev I.V."/>
        </authorList>
    </citation>
    <scope>NUCLEOTIDE SEQUENCE [LARGE SCALE GENOMIC DNA]</scope>
    <source>
        <strain evidence="3">Benny S71-1</strain>
    </source>
</reference>
<dbReference type="PANTHER" id="PTHR37471:SF1">
    <property type="entry name" value="AB HYDROLASE-1 DOMAIN-CONTAINING PROTEIN"/>
    <property type="match status" value="1"/>
</dbReference>
<dbReference type="PANTHER" id="PTHR37471">
    <property type="entry name" value="UNNAMED PRODUCT"/>
    <property type="match status" value="1"/>
</dbReference>
<proteinExistence type="predicted"/>
<evidence type="ECO:0000313" key="3">
    <source>
        <dbReference type="Proteomes" id="UP000278143"/>
    </source>
</evidence>
<accession>A0A4P9Z1V6</accession>
<dbReference type="AlphaFoldDB" id="A0A4P9Z1V6"/>
<keyword evidence="3" id="KW-1185">Reference proteome</keyword>